<reference evidence="3" key="1">
    <citation type="journal article" date="2020" name="BMC Genomics">
        <title>Correction to: Identification and distribution of gene clusters required for synthesis of sphingolipid metabolism inhibitors in diverse species of the filamentous fungus Fusarium.</title>
        <authorList>
            <person name="Kim H.S."/>
            <person name="Lohmar J.M."/>
            <person name="Busman M."/>
            <person name="Brown D.W."/>
            <person name="Naumann T.A."/>
            <person name="Divon H.H."/>
            <person name="Lysoe E."/>
            <person name="Uhlig S."/>
            <person name="Proctor R.H."/>
        </authorList>
    </citation>
    <scope>NUCLEOTIDE SEQUENCE [LARGE SCALE GENOMIC DNA]</scope>
    <source>
        <strain evidence="3">NRRL 25331</strain>
    </source>
</reference>
<comment type="caution">
    <text evidence="2">The sequence shown here is derived from an EMBL/GenBank/DDBJ whole genome shotgun (WGS) entry which is preliminary data.</text>
</comment>
<dbReference type="InterPro" id="IPR011990">
    <property type="entry name" value="TPR-like_helical_dom_sf"/>
</dbReference>
<organism evidence="2 3">
    <name type="scientific">Fusarium circinatum</name>
    <name type="common">Pitch canker fungus</name>
    <name type="synonym">Gibberella circinata</name>
    <dbReference type="NCBI Taxonomy" id="48490"/>
    <lineage>
        <taxon>Eukaryota</taxon>
        <taxon>Fungi</taxon>
        <taxon>Dikarya</taxon>
        <taxon>Ascomycota</taxon>
        <taxon>Pezizomycotina</taxon>
        <taxon>Sordariomycetes</taxon>
        <taxon>Hypocreomycetidae</taxon>
        <taxon>Hypocreales</taxon>
        <taxon>Nectriaceae</taxon>
        <taxon>Fusarium</taxon>
        <taxon>Fusarium fujikuroi species complex</taxon>
    </lineage>
</organism>
<feature type="domain" description="CHAT" evidence="1">
    <location>
        <begin position="774"/>
        <end position="1118"/>
    </location>
</feature>
<dbReference type="Proteomes" id="UP000572754">
    <property type="component" value="Unassembled WGS sequence"/>
</dbReference>
<evidence type="ECO:0000259" key="1">
    <source>
        <dbReference type="Pfam" id="PF12770"/>
    </source>
</evidence>
<dbReference type="InterPro" id="IPR024983">
    <property type="entry name" value="CHAT_dom"/>
</dbReference>
<keyword evidence="3" id="KW-1185">Reference proteome</keyword>
<proteinExistence type="predicted"/>
<reference evidence="2 3" key="2">
    <citation type="submission" date="2020-05" db="EMBL/GenBank/DDBJ databases">
        <title>Identification and distribution of gene clusters putatively required for synthesis of sphingolipid metabolism inhibitors in phylogenetically diverse species of the filamentous fungus Fusarium.</title>
        <authorList>
            <person name="Kim H.-S."/>
            <person name="Busman M."/>
            <person name="Brown D.W."/>
            <person name="Divon H."/>
            <person name="Uhlig S."/>
            <person name="Proctor R.H."/>
        </authorList>
    </citation>
    <scope>NUCLEOTIDE SEQUENCE [LARGE SCALE GENOMIC DNA]</scope>
    <source>
        <strain evidence="2 3">NRRL 25331</strain>
    </source>
</reference>
<dbReference type="Gene3D" id="1.25.40.10">
    <property type="entry name" value="Tetratricopeptide repeat domain"/>
    <property type="match status" value="1"/>
</dbReference>
<accession>A0A8H5SSY4</accession>
<sequence length="1119" mass="126890">MRKWGISLQSRYRSMAKPNLAETKDLEEAIEIAEKVIHSASNLHTDDVAWLCQLIELSTNRHYGLQDPLVVSKAIGFAEKAIGITDKNDSYELYCWELLATLRLRQLEQSQQADMLKLLDQAIQDWEKVFEMMPANYQHFYEHTSTLRSLHNDRFQMHPDIKTIDTVIKLTRTLISTNAAGRADGSCFMHRLSEELKIQYILSKDIAKLNEAVVAMESCIGATWLTPHAVVHYIAYGQILQFRFSETGSLEDINKSIEIAEHVIHVTPDGDVERWARLHQLGERFGDRFVHTGQIADLDRAIEEIIASIDSAPLDHEDRSDPLNCLAIWLGRRFSLQGSAKDLQVAIEKAELAVQITEPRHSRYGMNCNTLANLLGEKYNRTREPDILDRAIQTAEDAINECEQDDEDLSCRQHGLSEHLQWRYELKRRPEDLRRAIENAKASVENAPVDHLHLPVHLDGYAKLLDLKFEEDSNWYHVNEAIRLSRQAVERIPRDHFHGAEILSTLGSLLKKRFEKFNDSKDYGESLECFQKGWNCSNASPSVRIEAASNAANILAAKFKWEECNLLLTQAVELLPRISPRSLDHVDKQYALGKFSGLASRAAASVLKNNGSPYDALKLLELGRNMIAGQILELRTDILDLETIDEPLAKRFVALRDELSATIATSMDQSHAAPFEWEARNKRRQQADQEFNEVLRRIRAYEGFENFLLPPPIKDIQKAASYGSIVVVNAGSYRCDAFIVHHDRIDTVNLGRLRMEDVELKVQQLNYGPLRSVLEWTWDAIAYPILTKLGLSEPVADDNWSRLWWILTGPLTHLPIHASGRHDKGRSETVLDRVMSSYATSIKSILLDRKHELQHVLGSEMGNAVLVSMPQTDRMDHLPGAIDEIKEVRLSCPALNLNPIAPTMPCKENVLQELRSCETFHFAGHGISDPSEPSRSTLCLQDCETNPLTVSHLRELKLQTNAPWLGYLSACSTSQVQAKNLVDETIHLASACQLAGFRHVIGTLWKVSDRYCVQVAKSFYLHLGTGEITDFAIAKALHLAVLEIRDQWKAKKSEMDYEYDSGHDSSVQQPLPDGHTVPETWSDITGHHDISHSGRAATRVFPNSYPHTFRWVPYVHFGC</sequence>
<dbReference type="Pfam" id="PF12770">
    <property type="entry name" value="CHAT"/>
    <property type="match status" value="1"/>
</dbReference>
<dbReference type="EMBL" id="JAAQPE010000772">
    <property type="protein sequence ID" value="KAF5656287.1"/>
    <property type="molecule type" value="Genomic_DNA"/>
</dbReference>
<name>A0A8H5SSY4_FUSCI</name>
<protein>
    <submittedName>
        <fullName evidence="2">Tpr containing protein</fullName>
    </submittedName>
</protein>
<gene>
    <name evidence="2" type="ORF">FCIRC_13746</name>
</gene>
<evidence type="ECO:0000313" key="3">
    <source>
        <dbReference type="Proteomes" id="UP000572754"/>
    </source>
</evidence>
<dbReference type="AlphaFoldDB" id="A0A8H5SSY4"/>
<evidence type="ECO:0000313" key="2">
    <source>
        <dbReference type="EMBL" id="KAF5656287.1"/>
    </source>
</evidence>